<dbReference type="Proteomes" id="UP000266721">
    <property type="component" value="Unassembled WGS sequence"/>
</dbReference>
<evidence type="ECO:0000256" key="1">
    <source>
        <dbReference type="SAM" id="MobiDB-lite"/>
    </source>
</evidence>
<dbReference type="AlphaFoldDB" id="A0A409V7G4"/>
<feature type="non-terminal residue" evidence="2">
    <location>
        <position position="1"/>
    </location>
</feature>
<evidence type="ECO:0000313" key="2">
    <source>
        <dbReference type="EMBL" id="OPL21182.1"/>
    </source>
</evidence>
<sequence>SILKRFHSPSRVGFNRNDPDDPFSVGRGDLDPFGRTGGGMVFDPFHPGGRRGGPDPSAGLPEEPFHLVLGLIPLVHLELVRVPEKKIKQSPCPMNHENE</sequence>
<keyword evidence="3" id="KW-1185">Reference proteome</keyword>
<dbReference type="EMBL" id="KV594358">
    <property type="protein sequence ID" value="OPL21182.1"/>
    <property type="molecule type" value="Genomic_DNA"/>
</dbReference>
<evidence type="ECO:0000313" key="3">
    <source>
        <dbReference type="Proteomes" id="UP000266721"/>
    </source>
</evidence>
<name>A0A409V7G4_MYTGA</name>
<organism evidence="2 3">
    <name type="scientific">Mytilus galloprovincialis</name>
    <name type="common">Mediterranean mussel</name>
    <dbReference type="NCBI Taxonomy" id="29158"/>
    <lineage>
        <taxon>Eukaryota</taxon>
        <taxon>Metazoa</taxon>
        <taxon>Spiralia</taxon>
        <taxon>Lophotrochozoa</taxon>
        <taxon>Mollusca</taxon>
        <taxon>Bivalvia</taxon>
        <taxon>Autobranchia</taxon>
        <taxon>Pteriomorphia</taxon>
        <taxon>Mytilida</taxon>
        <taxon>Mytiloidea</taxon>
        <taxon>Mytilidae</taxon>
        <taxon>Mytilinae</taxon>
        <taxon>Mytilus</taxon>
    </lineage>
</organism>
<accession>A0A409V7G4</accession>
<reference evidence="2 3" key="1">
    <citation type="journal article" date="2016" name="PLoS ONE">
        <title>A First Insight into the Genome of the Filter-Feeder Mussel Mytilus galloprovincialis.</title>
        <authorList>
            <person name="Murgarella M."/>
            <person name="Puiu D."/>
            <person name="Novoa B."/>
            <person name="Figueras A."/>
            <person name="Posada D."/>
            <person name="Canchaya C."/>
        </authorList>
    </citation>
    <scope>NUCLEOTIDE SEQUENCE [LARGE SCALE GENOMIC DNA]</scope>
    <source>
        <tissue evidence="2">Muscle</tissue>
    </source>
</reference>
<gene>
    <name evidence="2" type="ORF">AM593_10382</name>
</gene>
<feature type="non-terminal residue" evidence="2">
    <location>
        <position position="99"/>
    </location>
</feature>
<protein>
    <submittedName>
        <fullName evidence="2">Uncharacterized protein</fullName>
    </submittedName>
</protein>
<proteinExistence type="predicted"/>
<feature type="region of interest" description="Disordered" evidence="1">
    <location>
        <begin position="1"/>
        <end position="61"/>
    </location>
</feature>